<dbReference type="Proteomes" id="UP001324993">
    <property type="component" value="Chromosome"/>
</dbReference>
<dbReference type="Pfam" id="PF06170">
    <property type="entry name" value="DUF983"/>
    <property type="match status" value="1"/>
</dbReference>
<reference evidence="2 3" key="1">
    <citation type="submission" date="2023-11" db="EMBL/GenBank/DDBJ databases">
        <title>Coraliomargarita sp. nov., isolated from marine algae.</title>
        <authorList>
            <person name="Lee J.K."/>
            <person name="Baek J.H."/>
            <person name="Kim J.M."/>
            <person name="Choi D.G."/>
            <person name="Jeon C.O."/>
        </authorList>
    </citation>
    <scope>NUCLEOTIDE SEQUENCE [LARGE SCALE GENOMIC DNA]</scope>
    <source>
        <strain evidence="2 3">J2-16</strain>
    </source>
</reference>
<evidence type="ECO:0000313" key="3">
    <source>
        <dbReference type="Proteomes" id="UP001324993"/>
    </source>
</evidence>
<evidence type="ECO:0000313" key="2">
    <source>
        <dbReference type="EMBL" id="WPJ96444.1"/>
    </source>
</evidence>
<sequence length="136" mass="15441">MDSMKIERGEIFSRAMTGRCPNCGHFGMFKNWFRLNKRCPSCDMELEKEESGFYFGTTSIGYVLAIVIVIIPVCILVVLNMLNMWLGVAIAIVGSILLCTLLYPIMLCWVIMLYYIVQTEELPKNQKENAPSVTDS</sequence>
<proteinExistence type="predicted"/>
<keyword evidence="3" id="KW-1185">Reference proteome</keyword>
<organism evidence="2 3">
    <name type="scientific">Coraliomargarita algicola</name>
    <dbReference type="NCBI Taxonomy" id="3092156"/>
    <lineage>
        <taxon>Bacteria</taxon>
        <taxon>Pseudomonadati</taxon>
        <taxon>Verrucomicrobiota</taxon>
        <taxon>Opitutia</taxon>
        <taxon>Puniceicoccales</taxon>
        <taxon>Coraliomargaritaceae</taxon>
        <taxon>Coraliomargarita</taxon>
    </lineage>
</organism>
<dbReference type="EMBL" id="CP138858">
    <property type="protein sequence ID" value="WPJ96444.1"/>
    <property type="molecule type" value="Genomic_DNA"/>
</dbReference>
<keyword evidence="1" id="KW-0472">Membrane</keyword>
<name>A0ABZ0RMI5_9BACT</name>
<keyword evidence="1" id="KW-0812">Transmembrane</keyword>
<feature type="transmembrane region" description="Helical" evidence="1">
    <location>
        <begin position="53"/>
        <end position="78"/>
    </location>
</feature>
<protein>
    <submittedName>
        <fullName evidence="2">DUF983 domain-containing protein</fullName>
    </submittedName>
</protein>
<accession>A0ABZ0RMI5</accession>
<evidence type="ECO:0000256" key="1">
    <source>
        <dbReference type="SAM" id="Phobius"/>
    </source>
</evidence>
<dbReference type="RefSeq" id="WP_319833303.1">
    <property type="nucleotide sequence ID" value="NZ_CP138858.1"/>
</dbReference>
<gene>
    <name evidence="2" type="ORF">SH580_01850</name>
</gene>
<keyword evidence="1" id="KW-1133">Transmembrane helix</keyword>
<feature type="transmembrane region" description="Helical" evidence="1">
    <location>
        <begin position="84"/>
        <end position="117"/>
    </location>
</feature>
<dbReference type="InterPro" id="IPR009325">
    <property type="entry name" value="DUF983"/>
</dbReference>